<evidence type="ECO:0000259" key="3">
    <source>
        <dbReference type="SMART" id="SM00854"/>
    </source>
</evidence>
<dbReference type="InterPro" id="IPR019079">
    <property type="entry name" value="Capsule_synth_CapA"/>
</dbReference>
<dbReference type="SUPFAM" id="SSF56300">
    <property type="entry name" value="Metallo-dependent phosphatases"/>
    <property type="match status" value="1"/>
</dbReference>
<protein>
    <submittedName>
        <fullName evidence="4">CapA family protein</fullName>
    </submittedName>
</protein>
<dbReference type="EMBL" id="QSGQ01000003">
    <property type="protein sequence ID" value="RHB40700.1"/>
    <property type="molecule type" value="Genomic_DNA"/>
</dbReference>
<feature type="domain" description="Capsule synthesis protein CapA" evidence="3">
    <location>
        <begin position="120"/>
        <end position="347"/>
    </location>
</feature>
<feature type="compositionally biased region" description="Basic and acidic residues" evidence="2">
    <location>
        <begin position="75"/>
        <end position="87"/>
    </location>
</feature>
<accession>A0A3E4FA97</accession>
<dbReference type="InterPro" id="IPR029052">
    <property type="entry name" value="Metallo-depent_PP-like"/>
</dbReference>
<dbReference type="PANTHER" id="PTHR33393:SF11">
    <property type="entry name" value="POLYGLUTAMINE SYNTHESIS ACCESSORY PROTEIN RV0574C-RELATED"/>
    <property type="match status" value="1"/>
</dbReference>
<dbReference type="EMBL" id="QSOI01000001">
    <property type="protein sequence ID" value="RGI86685.1"/>
    <property type="molecule type" value="Genomic_DNA"/>
</dbReference>
<dbReference type="Proteomes" id="UP000260664">
    <property type="component" value="Unassembled WGS sequence"/>
</dbReference>
<dbReference type="AlphaFoldDB" id="A0A3E4FA97"/>
<feature type="compositionally biased region" description="Polar residues" evidence="2">
    <location>
        <begin position="90"/>
        <end position="102"/>
    </location>
</feature>
<dbReference type="InterPro" id="IPR052169">
    <property type="entry name" value="CW_Biosynth-Accessory"/>
</dbReference>
<dbReference type="RefSeq" id="WP_117494042.1">
    <property type="nucleotide sequence ID" value="NZ_QSGQ01000003.1"/>
</dbReference>
<organism evidence="4 6">
    <name type="scientific">Dorea formicigenerans</name>
    <dbReference type="NCBI Taxonomy" id="39486"/>
    <lineage>
        <taxon>Bacteria</taxon>
        <taxon>Bacillati</taxon>
        <taxon>Bacillota</taxon>
        <taxon>Clostridia</taxon>
        <taxon>Lachnospirales</taxon>
        <taxon>Lachnospiraceae</taxon>
        <taxon>Dorea</taxon>
    </lineage>
</organism>
<evidence type="ECO:0000313" key="7">
    <source>
        <dbReference type="Proteomes" id="UP000284883"/>
    </source>
</evidence>
<evidence type="ECO:0000313" key="5">
    <source>
        <dbReference type="EMBL" id="RHB40700.1"/>
    </source>
</evidence>
<dbReference type="Gene3D" id="3.60.21.10">
    <property type="match status" value="1"/>
</dbReference>
<dbReference type="CDD" id="cd07381">
    <property type="entry name" value="MPP_CapA"/>
    <property type="match status" value="1"/>
</dbReference>
<name>A0A3E4FA97_9FIRM</name>
<comment type="caution">
    <text evidence="4">The sequence shown here is derived from an EMBL/GenBank/DDBJ whole genome shotgun (WGS) entry which is preliminary data.</text>
</comment>
<comment type="similarity">
    <text evidence="1">Belongs to the CapA family.</text>
</comment>
<reference evidence="6 7" key="1">
    <citation type="submission" date="2018-08" db="EMBL/GenBank/DDBJ databases">
        <title>A genome reference for cultivated species of the human gut microbiota.</title>
        <authorList>
            <person name="Zou Y."/>
            <person name="Xue W."/>
            <person name="Luo G."/>
        </authorList>
    </citation>
    <scope>NUCLEOTIDE SEQUENCE [LARGE SCALE GENOMIC DNA]</scope>
    <source>
        <strain evidence="5 7">AM40-15AC</strain>
        <strain evidence="4 6">TM09-19AC</strain>
    </source>
</reference>
<feature type="region of interest" description="Disordered" evidence="2">
    <location>
        <begin position="1"/>
        <end position="26"/>
    </location>
</feature>
<sequence length="417" mass="45963">MSDNNSGIKASKRRQMEARRRRLRRRKRKRAMLLGGMLCTVCLILFGTIYGISHLLHRHTDTKEVAKTSQKQTAKSKDTSSSKEKIDTSAVKTQELVINTDNSSGKKKKGSSSKGPTTITISSMGDCTLGTDEGFDQSTSFNAYYNEYGADYFLKNVRSILEADDLSVVNFEGTLTEETSRADKTFAFKGPAKYTDILTGSSVEAANIANNHSKDYGTKSQEDTIENLSNAGIATFGYENVVVVDVKGIKVGLTGIYELAEHEQKATQVKENIQALKDAGAQIIIVNFHWGIEKEYTPNATQKKLAHLAIDEGADLVIGHHPHVLEGIEKYNGKYIAYSLGNFCFGGNKNPSDKDTMIFQQTFTIDTDGKVADDDNINIIPCSLSSSSNKNDYCPTPLEGDEAERVRQKIEKYSEGL</sequence>
<dbReference type="Pfam" id="PF09587">
    <property type="entry name" value="PGA_cap"/>
    <property type="match status" value="1"/>
</dbReference>
<gene>
    <name evidence="5" type="ORF">DW885_06430</name>
    <name evidence="4" type="ORF">DXD84_00535</name>
</gene>
<evidence type="ECO:0000313" key="4">
    <source>
        <dbReference type="EMBL" id="RGI86685.1"/>
    </source>
</evidence>
<evidence type="ECO:0000256" key="1">
    <source>
        <dbReference type="ARBA" id="ARBA00005662"/>
    </source>
</evidence>
<evidence type="ECO:0000256" key="2">
    <source>
        <dbReference type="SAM" id="MobiDB-lite"/>
    </source>
</evidence>
<proteinExistence type="inferred from homology"/>
<dbReference type="SMART" id="SM00854">
    <property type="entry name" value="PGA_cap"/>
    <property type="match status" value="1"/>
</dbReference>
<dbReference type="Proteomes" id="UP000284883">
    <property type="component" value="Unassembled WGS sequence"/>
</dbReference>
<dbReference type="PANTHER" id="PTHR33393">
    <property type="entry name" value="POLYGLUTAMINE SYNTHESIS ACCESSORY PROTEIN RV0574C-RELATED"/>
    <property type="match status" value="1"/>
</dbReference>
<feature type="region of interest" description="Disordered" evidence="2">
    <location>
        <begin position="64"/>
        <end position="117"/>
    </location>
</feature>
<evidence type="ECO:0000313" key="6">
    <source>
        <dbReference type="Proteomes" id="UP000260664"/>
    </source>
</evidence>